<keyword evidence="3" id="KW-1185">Reference proteome</keyword>
<dbReference type="STRING" id="1654360.EA58_15245"/>
<dbReference type="InterPro" id="IPR038740">
    <property type="entry name" value="BioF2-like_GNAT_dom"/>
</dbReference>
<dbReference type="OrthoDB" id="9808976at2"/>
<reference evidence="2 3" key="1">
    <citation type="submission" date="2014-04" db="EMBL/GenBank/DDBJ databases">
        <title>Draft genome sequence of Photobacterium halotolerans S2753: a solonamide, ngercheumicin and holomycin producer.</title>
        <authorList>
            <person name="Machado H.R."/>
            <person name="Gram L."/>
        </authorList>
    </citation>
    <scope>NUCLEOTIDE SEQUENCE [LARGE SCALE GENOMIC DNA]</scope>
    <source>
        <strain evidence="2 3">S2753</strain>
    </source>
</reference>
<feature type="domain" description="BioF2-like acetyltransferase" evidence="1">
    <location>
        <begin position="205"/>
        <end position="358"/>
    </location>
</feature>
<gene>
    <name evidence="2" type="ORF">EA58_15245</name>
</gene>
<evidence type="ECO:0000313" key="2">
    <source>
        <dbReference type="EMBL" id="KDM90741.1"/>
    </source>
</evidence>
<dbReference type="InterPro" id="IPR016181">
    <property type="entry name" value="Acyl_CoA_acyltransferase"/>
</dbReference>
<dbReference type="SUPFAM" id="SSF55729">
    <property type="entry name" value="Acyl-CoA N-acyltransferases (Nat)"/>
    <property type="match status" value="1"/>
</dbReference>
<sequence length="401" mass="45771">MARNSDFFQCEWVVSPDLKWLKTQWLELETRAESNLFLSWLWIGTWLDCFVDDFYVVVARNDECTVGLGIIVIQEKKMASLSFGRQFCLHRTGDRLQDQIWIEYNDFLLDCSVAELVRPLMTACVMSNMNGTDTFVVGASKDMDFLGSSVMGTDTFVNGTDTLMVLADGTVVLPEREVVWESQAFLLDFAPLHEQQQTLDSYLSRSARYQIKRSLKKYQAQGELKIITASSVAQGLALFEHAAGYHLKRWGDQPEQSGFANPYFLRFHQALIRRGLPAGAVAIHHIYAGELDLGVVYNFHHGNWVLFYLSALNYDFGSAIEDRHLKPGLVAHYLLIQKAMAQGFSGYDFMGGLSRYKQTFANQTIGLAVYHYRFPHLLYAMKKLIRGLKRRVWSQNSSRCS</sequence>
<proteinExistence type="predicted"/>
<protein>
    <recommendedName>
        <fullName evidence="1">BioF2-like acetyltransferase domain-containing protein</fullName>
    </recommendedName>
</protein>
<dbReference type="RefSeq" id="WP_036754291.1">
    <property type="nucleotide sequence ID" value="NZ_JAGSGC010000007.1"/>
</dbReference>
<comment type="caution">
    <text evidence="2">The sequence shown here is derived from an EMBL/GenBank/DDBJ whole genome shotgun (WGS) entry which is preliminary data.</text>
</comment>
<dbReference type="AlphaFoldDB" id="A0A066RNS8"/>
<evidence type="ECO:0000259" key="1">
    <source>
        <dbReference type="Pfam" id="PF13480"/>
    </source>
</evidence>
<dbReference type="Proteomes" id="UP000027192">
    <property type="component" value="Unassembled WGS sequence"/>
</dbReference>
<name>A0A066RNS8_9GAMM</name>
<dbReference type="Gene3D" id="3.40.630.30">
    <property type="match status" value="1"/>
</dbReference>
<organism evidence="2 3">
    <name type="scientific">Photobacterium galatheae</name>
    <dbReference type="NCBI Taxonomy" id="1654360"/>
    <lineage>
        <taxon>Bacteria</taxon>
        <taxon>Pseudomonadati</taxon>
        <taxon>Pseudomonadota</taxon>
        <taxon>Gammaproteobacteria</taxon>
        <taxon>Vibrionales</taxon>
        <taxon>Vibrionaceae</taxon>
        <taxon>Photobacterium</taxon>
    </lineage>
</organism>
<accession>A0A066RNS8</accession>
<dbReference type="Pfam" id="PF13480">
    <property type="entry name" value="Acetyltransf_6"/>
    <property type="match status" value="1"/>
</dbReference>
<dbReference type="EMBL" id="JMIB01000028">
    <property type="protein sequence ID" value="KDM90741.1"/>
    <property type="molecule type" value="Genomic_DNA"/>
</dbReference>
<evidence type="ECO:0000313" key="3">
    <source>
        <dbReference type="Proteomes" id="UP000027192"/>
    </source>
</evidence>